<organism evidence="1 2">
    <name type="scientific">Echinococcus granulosus</name>
    <name type="common">Hydatid tapeworm</name>
    <dbReference type="NCBI Taxonomy" id="6210"/>
    <lineage>
        <taxon>Eukaryota</taxon>
        <taxon>Metazoa</taxon>
        <taxon>Spiralia</taxon>
        <taxon>Lophotrochozoa</taxon>
        <taxon>Platyhelminthes</taxon>
        <taxon>Cestoda</taxon>
        <taxon>Eucestoda</taxon>
        <taxon>Cyclophyllidea</taxon>
        <taxon>Taeniidae</taxon>
        <taxon>Echinococcus</taxon>
        <taxon>Echinococcus granulosus group</taxon>
    </lineage>
</organism>
<accession>W6UHT9</accession>
<name>W6UHT9_ECHGR</name>
<evidence type="ECO:0000313" key="2">
    <source>
        <dbReference type="Proteomes" id="UP000019149"/>
    </source>
</evidence>
<dbReference type="AlphaFoldDB" id="W6UHT9"/>
<dbReference type="EMBL" id="APAU02000078">
    <property type="protein sequence ID" value="EUB57662.1"/>
    <property type="molecule type" value="Genomic_DNA"/>
</dbReference>
<dbReference type="KEGG" id="egl:EGR_07469"/>
<dbReference type="RefSeq" id="XP_024348858.1">
    <property type="nucleotide sequence ID" value="XM_024496718.1"/>
</dbReference>
<dbReference type="Proteomes" id="UP000019149">
    <property type="component" value="Unassembled WGS sequence"/>
</dbReference>
<protein>
    <submittedName>
        <fullName evidence="1">Uncharacterized protein</fullName>
    </submittedName>
</protein>
<dbReference type="GeneID" id="36343184"/>
<keyword evidence="2" id="KW-1185">Reference proteome</keyword>
<comment type="caution">
    <text evidence="1">The sequence shown here is derived from an EMBL/GenBank/DDBJ whole genome shotgun (WGS) entry which is preliminary data.</text>
</comment>
<sequence length="250" mass="27879">MQGVVTEECFVVPCDPCWCLTRQSWCHGGVEVSPCGWRQQQVGRGSRLHQHAVTQCGGAIHHFPPSTSLSAFDSTIQRYPNAMTELRVESRQHAKCDAGTTRRSAEVHQERDKCVQRRLITASLLLASTHILIAPRGSSHLVEPFHSACHRMALSPSAHASLPPRRNAASSLCTCVKEKAPRRLLPCNRDFMECRADHQQHSRGRYEVDLDATVVKPCVCQSVRSKRARPPPFLSRFCIPTGEPVLAAWD</sequence>
<gene>
    <name evidence="1" type="ORF">EGR_07469</name>
</gene>
<proteinExistence type="predicted"/>
<reference evidence="1 2" key="1">
    <citation type="journal article" date="2013" name="Nat. Genet.">
        <title>The genome of the hydatid tapeworm Echinococcus granulosus.</title>
        <authorList>
            <person name="Zheng H."/>
            <person name="Zhang W."/>
            <person name="Zhang L."/>
            <person name="Zhang Z."/>
            <person name="Li J."/>
            <person name="Lu G."/>
            <person name="Zhu Y."/>
            <person name="Wang Y."/>
            <person name="Huang Y."/>
            <person name="Liu J."/>
            <person name="Kang H."/>
            <person name="Chen J."/>
            <person name="Wang L."/>
            <person name="Chen A."/>
            <person name="Yu S."/>
            <person name="Gao Z."/>
            <person name="Jin L."/>
            <person name="Gu W."/>
            <person name="Wang Z."/>
            <person name="Zhao L."/>
            <person name="Shi B."/>
            <person name="Wen H."/>
            <person name="Lin R."/>
            <person name="Jones M.K."/>
            <person name="Brejova B."/>
            <person name="Vinar T."/>
            <person name="Zhao G."/>
            <person name="McManus D.P."/>
            <person name="Chen Z."/>
            <person name="Zhou Y."/>
            <person name="Wang S."/>
        </authorList>
    </citation>
    <scope>NUCLEOTIDE SEQUENCE [LARGE SCALE GENOMIC DNA]</scope>
</reference>
<evidence type="ECO:0000313" key="1">
    <source>
        <dbReference type="EMBL" id="EUB57662.1"/>
    </source>
</evidence>
<dbReference type="CTD" id="36343184"/>